<keyword evidence="5 6" id="KW-0472">Membrane</keyword>
<evidence type="ECO:0000256" key="2">
    <source>
        <dbReference type="ARBA" id="ARBA00010970"/>
    </source>
</evidence>
<dbReference type="PANTHER" id="PTHR21389:SF0">
    <property type="entry name" value="ETOPOSIDE-INDUCED PROTEIN 2.4 HOMOLOG"/>
    <property type="match status" value="1"/>
</dbReference>
<evidence type="ECO:0000256" key="5">
    <source>
        <dbReference type="ARBA" id="ARBA00023136"/>
    </source>
</evidence>
<feature type="transmembrane region" description="Helical" evidence="6">
    <location>
        <begin position="120"/>
        <end position="144"/>
    </location>
</feature>
<keyword evidence="3 6" id="KW-0812">Transmembrane</keyword>
<dbReference type="GO" id="GO:0016020">
    <property type="term" value="C:membrane"/>
    <property type="evidence" value="ECO:0007669"/>
    <property type="project" value="UniProtKB-SubCell"/>
</dbReference>
<dbReference type="InterPro" id="IPR059112">
    <property type="entry name" value="CysZ/EI24"/>
</dbReference>
<dbReference type="OrthoDB" id="266518at2759"/>
<evidence type="ECO:0000256" key="4">
    <source>
        <dbReference type="ARBA" id="ARBA00022989"/>
    </source>
</evidence>
<dbReference type="Proteomes" id="UP000186922">
    <property type="component" value="Unassembled WGS sequence"/>
</dbReference>
<comment type="subcellular location">
    <subcellularLocation>
        <location evidence="1">Membrane</location>
        <topology evidence="1">Multi-pass membrane protein</topology>
    </subcellularLocation>
</comment>
<feature type="transmembrane region" description="Helical" evidence="6">
    <location>
        <begin position="77"/>
        <end position="100"/>
    </location>
</feature>
<protein>
    <recommendedName>
        <fullName evidence="9">Etoposide-induced protein 2.4 homolog</fullName>
    </recommendedName>
</protein>
<accession>A0A1D1UVQ4</accession>
<name>A0A1D1UVQ4_RAMVA</name>
<feature type="transmembrane region" description="Helical" evidence="6">
    <location>
        <begin position="245"/>
        <end position="261"/>
    </location>
</feature>
<evidence type="ECO:0000256" key="6">
    <source>
        <dbReference type="SAM" id="Phobius"/>
    </source>
</evidence>
<reference evidence="7 8" key="1">
    <citation type="journal article" date="2016" name="Nat. Commun.">
        <title>Extremotolerant tardigrade genome and improved radiotolerance of human cultured cells by tardigrade-unique protein.</title>
        <authorList>
            <person name="Hashimoto T."/>
            <person name="Horikawa D.D."/>
            <person name="Saito Y."/>
            <person name="Kuwahara H."/>
            <person name="Kozuka-Hata H."/>
            <person name="Shin-I T."/>
            <person name="Minakuchi Y."/>
            <person name="Ohishi K."/>
            <person name="Motoyama A."/>
            <person name="Aizu T."/>
            <person name="Enomoto A."/>
            <person name="Kondo K."/>
            <person name="Tanaka S."/>
            <person name="Hara Y."/>
            <person name="Koshikawa S."/>
            <person name="Sagara H."/>
            <person name="Miura T."/>
            <person name="Yokobori S."/>
            <person name="Miyagawa K."/>
            <person name="Suzuki Y."/>
            <person name="Kubo T."/>
            <person name="Oyama M."/>
            <person name="Kohara Y."/>
            <person name="Fujiyama A."/>
            <person name="Arakawa K."/>
            <person name="Katayama T."/>
            <person name="Toyoda A."/>
            <person name="Kunieda T."/>
        </authorList>
    </citation>
    <scope>NUCLEOTIDE SEQUENCE [LARGE SCALE GENOMIC DNA]</scope>
    <source>
        <strain evidence="7 8">YOKOZUNA-1</strain>
    </source>
</reference>
<keyword evidence="8" id="KW-1185">Reference proteome</keyword>
<dbReference type="GO" id="GO:0005783">
    <property type="term" value="C:endoplasmic reticulum"/>
    <property type="evidence" value="ECO:0007669"/>
    <property type="project" value="TreeGrafter"/>
</dbReference>
<comment type="caution">
    <text evidence="7">The sequence shown here is derived from an EMBL/GenBank/DDBJ whole genome shotgun (WGS) entry which is preliminary data.</text>
</comment>
<dbReference type="EMBL" id="BDGG01000002">
    <property type="protein sequence ID" value="GAU93746.1"/>
    <property type="molecule type" value="Genomic_DNA"/>
</dbReference>
<dbReference type="PANTHER" id="PTHR21389">
    <property type="entry name" value="P53 INDUCED PROTEIN"/>
    <property type="match status" value="1"/>
</dbReference>
<comment type="similarity">
    <text evidence="2">Belongs to the EI24 family.</text>
</comment>
<feature type="transmembrane region" description="Helical" evidence="6">
    <location>
        <begin position="177"/>
        <end position="198"/>
    </location>
</feature>
<evidence type="ECO:0000256" key="3">
    <source>
        <dbReference type="ARBA" id="ARBA00022692"/>
    </source>
</evidence>
<dbReference type="GO" id="GO:0016236">
    <property type="term" value="P:macroautophagy"/>
    <property type="evidence" value="ECO:0007669"/>
    <property type="project" value="TreeGrafter"/>
</dbReference>
<evidence type="ECO:0000313" key="7">
    <source>
        <dbReference type="EMBL" id="GAU93746.1"/>
    </source>
</evidence>
<feature type="transmembrane region" description="Helical" evidence="6">
    <location>
        <begin position="204"/>
        <end position="225"/>
    </location>
</feature>
<sequence>MSTNDLLQLTRSFVYGVRDALSGFTIIHRLKSQDTQNALEGEKTTLAVVTELQRRRVERLPVRPEKKSERPKIRRRILQCCLLNGGVFLASIFAFEHLILPVLEQLTLVVLGHKEAMRVVVWSWVSFLMSAVFKVLWILPLFVLSRVVSFTWFQDIADAAYNRFHPRTISAKMSPGMFIADVLFSLLVQTLFLCQAQLASALPIPAVAQILFIFHLSLLNAFYAFEYKWFNLGWEVNKRVSYVEARWPYFLGFGLPLALATSYTESYWINGCIFSVLFPLLIVCANEASPNEHSAPFYFPVFTLVVSISNVLFSRGTSKGQKILSKASREEVNR</sequence>
<gene>
    <name evidence="7" type="primary">RvY_05637-1</name>
    <name evidence="7" type="synonym">RvY_05637.1</name>
    <name evidence="7" type="ORF">RvY_05637</name>
</gene>
<keyword evidence="4 6" id="KW-1133">Transmembrane helix</keyword>
<dbReference type="Pfam" id="PF07264">
    <property type="entry name" value="EI24"/>
    <property type="match status" value="1"/>
</dbReference>
<evidence type="ECO:0000313" key="8">
    <source>
        <dbReference type="Proteomes" id="UP000186922"/>
    </source>
</evidence>
<evidence type="ECO:0008006" key="9">
    <source>
        <dbReference type="Google" id="ProtNLM"/>
    </source>
</evidence>
<dbReference type="STRING" id="947166.A0A1D1UVQ4"/>
<feature type="transmembrane region" description="Helical" evidence="6">
    <location>
        <begin position="297"/>
        <end position="314"/>
    </location>
</feature>
<evidence type="ECO:0000256" key="1">
    <source>
        <dbReference type="ARBA" id="ARBA00004141"/>
    </source>
</evidence>
<proteinExistence type="inferred from homology"/>
<dbReference type="AlphaFoldDB" id="A0A1D1UVQ4"/>
<organism evidence="7 8">
    <name type="scientific">Ramazzottius varieornatus</name>
    <name type="common">Water bear</name>
    <name type="synonym">Tardigrade</name>
    <dbReference type="NCBI Taxonomy" id="947166"/>
    <lineage>
        <taxon>Eukaryota</taxon>
        <taxon>Metazoa</taxon>
        <taxon>Ecdysozoa</taxon>
        <taxon>Tardigrada</taxon>
        <taxon>Eutardigrada</taxon>
        <taxon>Parachela</taxon>
        <taxon>Hypsibioidea</taxon>
        <taxon>Ramazzottiidae</taxon>
        <taxon>Ramazzottius</taxon>
    </lineage>
</organism>